<organism evidence="4 5">
    <name type="scientific">Flavobacterium erciyesense</name>
    <dbReference type="NCBI Taxonomy" id="2825842"/>
    <lineage>
        <taxon>Bacteria</taxon>
        <taxon>Pseudomonadati</taxon>
        <taxon>Bacteroidota</taxon>
        <taxon>Flavobacteriia</taxon>
        <taxon>Flavobacteriales</taxon>
        <taxon>Flavobacteriaceae</taxon>
        <taxon>Flavobacterium</taxon>
    </lineage>
</organism>
<dbReference type="EMBL" id="JAGPXB010000001">
    <property type="protein sequence ID" value="MBQ0907469.1"/>
    <property type="molecule type" value="Genomic_DNA"/>
</dbReference>
<evidence type="ECO:0000259" key="3">
    <source>
        <dbReference type="Pfam" id="PF10145"/>
    </source>
</evidence>
<dbReference type="Pfam" id="PF10145">
    <property type="entry name" value="PhageMin_Tail"/>
    <property type="match status" value="1"/>
</dbReference>
<protein>
    <recommendedName>
        <fullName evidence="3">Phage tail tape measure protein domain-containing protein</fullName>
    </recommendedName>
</protein>
<feature type="domain" description="Phage tail tape measure protein" evidence="3">
    <location>
        <begin position="159"/>
        <end position="338"/>
    </location>
</feature>
<reference evidence="4 5" key="1">
    <citation type="submission" date="2021-04" db="EMBL/GenBank/DDBJ databases">
        <title>Description of novel Flavobacterium sp. F-328.</title>
        <authorList>
            <person name="Saticioglu I.B."/>
        </authorList>
    </citation>
    <scope>NUCLEOTIDE SEQUENCE [LARGE SCALE GENOMIC DNA]</scope>
    <source>
        <strain evidence="4 5">F-328</strain>
    </source>
</reference>
<dbReference type="Proteomes" id="UP000679008">
    <property type="component" value="Unassembled WGS sequence"/>
</dbReference>
<proteinExistence type="predicted"/>
<feature type="coiled-coil region" evidence="1">
    <location>
        <begin position="31"/>
        <end position="79"/>
    </location>
</feature>
<dbReference type="InterPro" id="IPR010090">
    <property type="entry name" value="Phage_tape_meas"/>
</dbReference>
<feature type="transmembrane region" description="Helical" evidence="2">
    <location>
        <begin position="120"/>
        <end position="140"/>
    </location>
</feature>
<keyword evidence="5" id="KW-1185">Reference proteome</keyword>
<feature type="coiled-coil region" evidence="1">
    <location>
        <begin position="765"/>
        <end position="799"/>
    </location>
</feature>
<keyword evidence="2" id="KW-0472">Membrane</keyword>
<evidence type="ECO:0000313" key="5">
    <source>
        <dbReference type="Proteomes" id="UP000679008"/>
    </source>
</evidence>
<evidence type="ECO:0000256" key="2">
    <source>
        <dbReference type="SAM" id="Phobius"/>
    </source>
</evidence>
<evidence type="ECO:0000256" key="1">
    <source>
        <dbReference type="SAM" id="Coils"/>
    </source>
</evidence>
<gene>
    <name evidence="4" type="ORF">KBJ98_02005</name>
</gene>
<dbReference type="RefSeq" id="WP_210788015.1">
    <property type="nucleotide sequence ID" value="NZ_JAGPXB010000001.1"/>
</dbReference>
<sequence>MAGRKEIPREISIYVNDVAVVNSFTGINRAIRQTNNEIGALNKNSETYEQDLQRLKTTLSELQEKQSEFKEEIQGTNMTVGQFKESISQIFTGLQSGDLETAKEGFEGIKGSISGMVKSAAAFIATPLGAAIAVISTIAIGTKAIFDFNQGLQESNKLLEAFGLQGDQLRKVRSEIQATAETFDKDFKEIGERANSLAKTYGISMSEANAEIARGLADGGAQNSEFLDSLGEYDEFFAKAGYSARDFVNIVNTGFDLGIYSDKLPDALKEADLSLREQTKATRDALTNAFGASFTDTILAKVSSGEITTKTALENIAQKAKETGLTQQQQAQLTADVFRGAGEDAGGALKILEAVGASSKRELSESAKASLELVEANERLNKAQSDLFEIEGFSSIWTNIKIESTDALTSILEWILDVKKDIQPLIDFVGVVFVNAWHGLKTSVQIAFDVVGGVLKSFSNTIGTIFNFVIKLFKGDFSGALNVLKNGFTKLATIVGDTFAKIKNHVIDGLKSIINNVAPFLDAVGIDVDKLQKKLDGLKSKNIVLKTTPETNKPNGSNPDAAATKITAEELAKQKALRDAARQKEIDANQKALDKKKSDQQKHDKLIWDQAMSLAKSQSDLAKAELDSFITNNRTKIDSTKQLTPELIAEETKRLDEIKFRQQNALAEKRLNDIAKAEHEIKSETELANVKKAIDLEYLTAEQNLELQFLDATTVLKKQYEEQQKQLALEQLQAENQLQVIEADTKAQQESIKQAQDYRTKLAGYKKLLEDKKITQSQYDRFEKAAKKEQETLDRARELQQLQGTLGGLNQVAGAIGEMFGQSKGLAIAQAGINGAMAVTSILAQYPKFDGGFAMWAAIAAAGITTIAQVGKITNTKSPKTPKFFYGGFNNSDGSGGPTGNTAYLGTDEYGKITGVTHDEEWIAPKVMTQSPRYAATFSWLENERKSMIGNKFFNGGESSSGTVAPFVANSTNDDALLIAINKLNDHLDRGIKSTALIGYKEAKNIKELNDEREMSNQYGIISQ</sequence>
<name>A0ABS5D0C2_9FLAO</name>
<keyword evidence="2" id="KW-0812">Transmembrane</keyword>
<accession>A0ABS5D0C2</accession>
<comment type="caution">
    <text evidence="4">The sequence shown here is derived from an EMBL/GenBank/DDBJ whole genome shotgun (WGS) entry which is preliminary data.</text>
</comment>
<keyword evidence="1" id="KW-0175">Coiled coil</keyword>
<evidence type="ECO:0000313" key="4">
    <source>
        <dbReference type="EMBL" id="MBQ0907469.1"/>
    </source>
</evidence>
<keyword evidence="2" id="KW-1133">Transmembrane helix</keyword>
<feature type="coiled-coil region" evidence="1">
    <location>
        <begin position="521"/>
        <end position="548"/>
    </location>
</feature>